<dbReference type="SMART" id="SM01321">
    <property type="entry name" value="Y1_Tnp"/>
    <property type="match status" value="1"/>
</dbReference>
<evidence type="ECO:0000313" key="2">
    <source>
        <dbReference type="EMBL" id="NSF73118.1"/>
    </source>
</evidence>
<comment type="caution">
    <text evidence="2">The sequence shown here is derived from an EMBL/GenBank/DDBJ whole genome shotgun (WGS) entry which is preliminary data.</text>
</comment>
<proteinExistence type="predicted"/>
<dbReference type="PANTHER" id="PTHR34322">
    <property type="entry name" value="TRANSPOSASE, Y1_TNP DOMAIN-CONTAINING"/>
    <property type="match status" value="1"/>
</dbReference>
<dbReference type="PANTHER" id="PTHR34322:SF2">
    <property type="entry name" value="TRANSPOSASE IS200-LIKE DOMAIN-CONTAINING PROTEIN"/>
    <property type="match status" value="1"/>
</dbReference>
<dbReference type="Gene3D" id="3.30.70.1290">
    <property type="entry name" value="Transposase IS200-like"/>
    <property type="match status" value="1"/>
</dbReference>
<dbReference type="EMBL" id="JAAIPF010000007">
    <property type="protein sequence ID" value="NSF73118.1"/>
    <property type="molecule type" value="Genomic_DNA"/>
</dbReference>
<dbReference type="InterPro" id="IPR036515">
    <property type="entry name" value="Transposase_17_sf"/>
</dbReference>
<protein>
    <submittedName>
        <fullName evidence="2">Transposase</fullName>
    </submittedName>
</protein>
<organism evidence="2 3">
    <name type="scientific">Blautia wexlerae</name>
    <dbReference type="NCBI Taxonomy" id="418240"/>
    <lineage>
        <taxon>Bacteria</taxon>
        <taxon>Bacillati</taxon>
        <taxon>Bacillota</taxon>
        <taxon>Clostridia</taxon>
        <taxon>Lachnospirales</taxon>
        <taxon>Lachnospiraceae</taxon>
        <taxon>Blautia</taxon>
    </lineage>
</organism>
<reference evidence="2 3" key="1">
    <citation type="journal article" date="2020" name="Cell Host Microbe">
        <title>Functional and Genomic Variation between Human-Derived Isolates of Lachnospiraceae Reveals Inter- and Intra-Species Diversity.</title>
        <authorList>
            <person name="Sorbara M.T."/>
            <person name="Littmann E.R."/>
            <person name="Fontana E."/>
            <person name="Moody T.U."/>
            <person name="Kohout C.E."/>
            <person name="Gjonbalaj M."/>
            <person name="Eaton V."/>
            <person name="Seok R."/>
            <person name="Leiner I.M."/>
            <person name="Pamer E.G."/>
        </authorList>
    </citation>
    <scope>NUCLEOTIDE SEQUENCE [LARGE SCALE GENOMIC DNA]</scope>
    <source>
        <strain evidence="2 3">MSK.20.11</strain>
    </source>
</reference>
<feature type="domain" description="Transposase IS200-like" evidence="1">
    <location>
        <begin position="24"/>
        <end position="138"/>
    </location>
</feature>
<name>A0ABX2GND2_9FIRM</name>
<dbReference type="Pfam" id="PF01797">
    <property type="entry name" value="Y1_Tnp"/>
    <property type="match status" value="1"/>
</dbReference>
<gene>
    <name evidence="2" type="ORF">G4952_04625</name>
</gene>
<dbReference type="InterPro" id="IPR002686">
    <property type="entry name" value="Transposase_17"/>
</dbReference>
<sequence length="216" mass="25946">MHDNIKYNNIKGGITIARKLRVWFPGATYHIMHRGVRRKPIFEDEMDYQVFLQILKSALIKYRCVLHAYCLMTNHIHLLLETCDMEIGKFMKHLSECYAMYVNHKYSYRGHVFESRYKSCLVEEDAYFLQTSRYIHLNPVKAQMANYPEDYSWSSYRTMIGLIDDGITEKKKTLAYFSNNAVFRYREFVEDIGHKYVVQEQHIRKMIGEDELWLPW</sequence>
<evidence type="ECO:0000313" key="3">
    <source>
        <dbReference type="Proteomes" id="UP000822152"/>
    </source>
</evidence>
<dbReference type="Proteomes" id="UP000822152">
    <property type="component" value="Unassembled WGS sequence"/>
</dbReference>
<keyword evidence="3" id="KW-1185">Reference proteome</keyword>
<dbReference type="SUPFAM" id="SSF143422">
    <property type="entry name" value="Transposase IS200-like"/>
    <property type="match status" value="1"/>
</dbReference>
<evidence type="ECO:0000259" key="1">
    <source>
        <dbReference type="SMART" id="SM01321"/>
    </source>
</evidence>
<accession>A0ABX2GND2</accession>